<comment type="caution">
    <text evidence="2">The sequence shown here is derived from an EMBL/GenBank/DDBJ whole genome shotgun (WGS) entry which is preliminary data.</text>
</comment>
<dbReference type="Gene3D" id="1.20.1280.50">
    <property type="match status" value="1"/>
</dbReference>
<dbReference type="PANTHER" id="PTHR31215">
    <property type="entry name" value="OS05G0510400 PROTEIN-RELATED"/>
    <property type="match status" value="1"/>
</dbReference>
<dbReference type="PROSITE" id="PS50181">
    <property type="entry name" value="FBOX"/>
    <property type="match status" value="1"/>
</dbReference>
<dbReference type="Proteomes" id="UP001604336">
    <property type="component" value="Unassembled WGS sequence"/>
</dbReference>
<dbReference type="SMART" id="SM00256">
    <property type="entry name" value="FBOX"/>
    <property type="match status" value="1"/>
</dbReference>
<dbReference type="InterPro" id="IPR001810">
    <property type="entry name" value="F-box_dom"/>
</dbReference>
<dbReference type="Pfam" id="PF12937">
    <property type="entry name" value="F-box-like"/>
    <property type="match status" value="1"/>
</dbReference>
<feature type="domain" description="F-box" evidence="1">
    <location>
        <begin position="11"/>
        <end position="59"/>
    </location>
</feature>
<keyword evidence="3" id="KW-1185">Reference proteome</keyword>
<evidence type="ECO:0000313" key="2">
    <source>
        <dbReference type="EMBL" id="KAL2510885.1"/>
    </source>
</evidence>
<accession>A0ABD1TDT7</accession>
<sequence length="352" mass="40386">MNPFQEILDSDNLFDSLPDDIVFSIFSKLEDAKSLCLSLSVCKRFRCIIPEIDQIFLSIPRKGTLVRDYETPISFFKNLVFRTLIKPVLFIYQRNRFRKNKDNDEDYCSYYPPNEVLKSFEEIRLLHLRLPCRGSEKLGSKAGKKNNSTFLKWNAEFGSQLHNCVILGAKSWIGKRENGDSLLESECESCVIDDRELKLRIVWTISCLMAASARHYLIQEIVKEREMIEKIEVTDESNQGRLCMNKEQIEELRNLKANDSIFEYRSRVPALTMKMWYVKTLELPESGEVLEGATLVVVRPVVGGGGDDIDGENGGDVVAEAFDWVEEVEVLGEVVKKLMGTKNCYTLEMNSF</sequence>
<dbReference type="AlphaFoldDB" id="A0ABD1TDT7"/>
<dbReference type="CDD" id="cd09917">
    <property type="entry name" value="F-box_SF"/>
    <property type="match status" value="1"/>
</dbReference>
<organism evidence="2 3">
    <name type="scientific">Abeliophyllum distichum</name>
    <dbReference type="NCBI Taxonomy" id="126358"/>
    <lineage>
        <taxon>Eukaryota</taxon>
        <taxon>Viridiplantae</taxon>
        <taxon>Streptophyta</taxon>
        <taxon>Embryophyta</taxon>
        <taxon>Tracheophyta</taxon>
        <taxon>Spermatophyta</taxon>
        <taxon>Magnoliopsida</taxon>
        <taxon>eudicotyledons</taxon>
        <taxon>Gunneridae</taxon>
        <taxon>Pentapetalae</taxon>
        <taxon>asterids</taxon>
        <taxon>lamiids</taxon>
        <taxon>Lamiales</taxon>
        <taxon>Oleaceae</taxon>
        <taxon>Forsythieae</taxon>
        <taxon>Abeliophyllum</taxon>
    </lineage>
</organism>
<evidence type="ECO:0000313" key="3">
    <source>
        <dbReference type="Proteomes" id="UP001604336"/>
    </source>
</evidence>
<proteinExistence type="predicted"/>
<dbReference type="InterPro" id="IPR044809">
    <property type="entry name" value="AUF1-like"/>
</dbReference>
<name>A0ABD1TDT7_9LAMI</name>
<protein>
    <submittedName>
        <fullName evidence="2">F-box protein</fullName>
    </submittedName>
</protein>
<reference evidence="3" key="1">
    <citation type="submission" date="2024-07" db="EMBL/GenBank/DDBJ databases">
        <title>Two chromosome-level genome assemblies of Korean endemic species Abeliophyllum distichum and Forsythia ovata (Oleaceae).</title>
        <authorList>
            <person name="Jang H."/>
        </authorList>
    </citation>
    <scope>NUCLEOTIDE SEQUENCE [LARGE SCALE GENOMIC DNA]</scope>
</reference>
<evidence type="ECO:0000259" key="1">
    <source>
        <dbReference type="PROSITE" id="PS50181"/>
    </source>
</evidence>
<dbReference type="EMBL" id="JBFOLK010000005">
    <property type="protein sequence ID" value="KAL2510885.1"/>
    <property type="molecule type" value="Genomic_DNA"/>
</dbReference>
<dbReference type="InterPro" id="IPR036047">
    <property type="entry name" value="F-box-like_dom_sf"/>
</dbReference>
<dbReference type="SUPFAM" id="SSF81383">
    <property type="entry name" value="F-box domain"/>
    <property type="match status" value="1"/>
</dbReference>
<gene>
    <name evidence="2" type="ORF">Adt_16485</name>
</gene>